<feature type="repeat" description="WD" evidence="6">
    <location>
        <begin position="814"/>
        <end position="851"/>
    </location>
</feature>
<dbReference type="SUPFAM" id="SSF53067">
    <property type="entry name" value="Actin-like ATPase domain"/>
    <property type="match status" value="2"/>
</dbReference>
<evidence type="ECO:0000256" key="3">
    <source>
        <dbReference type="ARBA" id="ARBA00022741"/>
    </source>
</evidence>
<dbReference type="CDD" id="cd00200">
    <property type="entry name" value="WD40"/>
    <property type="match status" value="1"/>
</dbReference>
<keyword evidence="3" id="KW-0547">Nucleotide-binding</keyword>
<keyword evidence="1 6" id="KW-0853">WD repeat</keyword>
<evidence type="ECO:0000256" key="1">
    <source>
        <dbReference type="ARBA" id="ARBA00022574"/>
    </source>
</evidence>
<dbReference type="InterPro" id="IPR001680">
    <property type="entry name" value="WD40_rpt"/>
</dbReference>
<dbReference type="SMART" id="SM00320">
    <property type="entry name" value="WD40"/>
    <property type="match status" value="7"/>
</dbReference>
<dbReference type="PROSITE" id="PS00678">
    <property type="entry name" value="WD_REPEATS_1"/>
    <property type="match status" value="1"/>
</dbReference>
<keyword evidence="5" id="KW-0143">Chaperone</keyword>
<dbReference type="InterPro" id="IPR036322">
    <property type="entry name" value="WD40_repeat_dom_sf"/>
</dbReference>
<proteinExistence type="predicted"/>
<dbReference type="Gene3D" id="2.130.10.10">
    <property type="entry name" value="YVTN repeat-like/Quinoprotein amine dehydrogenase"/>
    <property type="match status" value="3"/>
</dbReference>
<name>A0A941JUM0_9CHRO</name>
<evidence type="ECO:0000256" key="4">
    <source>
        <dbReference type="ARBA" id="ARBA00022840"/>
    </source>
</evidence>
<feature type="repeat" description="WD" evidence="6">
    <location>
        <begin position="733"/>
        <end position="773"/>
    </location>
</feature>
<dbReference type="GO" id="GO:0005524">
    <property type="term" value="F:ATP binding"/>
    <property type="evidence" value="ECO:0007669"/>
    <property type="project" value="UniProtKB-KW"/>
</dbReference>
<accession>A0A941JUM0</accession>
<gene>
    <name evidence="7" type="ORF">DSM107014_04010</name>
</gene>
<keyword evidence="4" id="KW-0067">ATP-binding</keyword>
<feature type="repeat" description="WD" evidence="6">
    <location>
        <begin position="605"/>
        <end position="646"/>
    </location>
</feature>
<evidence type="ECO:0000313" key="7">
    <source>
        <dbReference type="EMBL" id="MBR8827065.1"/>
    </source>
</evidence>
<dbReference type="GO" id="GO:0140662">
    <property type="term" value="F:ATP-dependent protein folding chaperone"/>
    <property type="evidence" value="ECO:0007669"/>
    <property type="project" value="InterPro"/>
</dbReference>
<dbReference type="SUPFAM" id="SSF50978">
    <property type="entry name" value="WD40 repeat-like"/>
    <property type="match status" value="1"/>
</dbReference>
<reference evidence="7" key="1">
    <citation type="submission" date="2021-02" db="EMBL/GenBank/DDBJ databases">
        <title>Metagenome analyses of Stigonema ocellatum DSM 106950, Chlorogloea purpurea SAG 13.99 and Gomphosphaeria aponina DSM 107014.</title>
        <authorList>
            <person name="Marter P."/>
            <person name="Huang S."/>
        </authorList>
    </citation>
    <scope>NUCLEOTIDE SEQUENCE</scope>
    <source>
        <strain evidence="7">JP213</strain>
    </source>
</reference>
<dbReference type="PROSITE" id="PS50294">
    <property type="entry name" value="WD_REPEATS_REGION"/>
    <property type="match status" value="3"/>
</dbReference>
<dbReference type="PROSITE" id="PS50082">
    <property type="entry name" value="WD_REPEATS_2"/>
    <property type="match status" value="5"/>
</dbReference>
<dbReference type="Gene3D" id="3.30.420.40">
    <property type="match status" value="2"/>
</dbReference>
<evidence type="ECO:0000313" key="8">
    <source>
        <dbReference type="Proteomes" id="UP000767446"/>
    </source>
</evidence>
<dbReference type="InterPro" id="IPR013126">
    <property type="entry name" value="Hsp_70_fam"/>
</dbReference>
<dbReference type="PANTHER" id="PTHR44129">
    <property type="entry name" value="WD REPEAT-CONTAINING PROTEIN POP1"/>
    <property type="match status" value="1"/>
</dbReference>
<dbReference type="Pfam" id="PF00400">
    <property type="entry name" value="WD40"/>
    <property type="match status" value="6"/>
</dbReference>
<dbReference type="InterPro" id="IPR050349">
    <property type="entry name" value="WD_LIS1/nudF_dynein_reg"/>
</dbReference>
<evidence type="ECO:0000256" key="2">
    <source>
        <dbReference type="ARBA" id="ARBA00022737"/>
    </source>
</evidence>
<protein>
    <submittedName>
        <fullName evidence="7">Hsp70 family protein</fullName>
    </submittedName>
</protein>
<dbReference type="Pfam" id="PF00012">
    <property type="entry name" value="HSP70"/>
    <property type="match status" value="1"/>
</dbReference>
<organism evidence="7 8">
    <name type="scientific">Gomphosphaeria aponina SAG 52.96 = DSM 107014</name>
    <dbReference type="NCBI Taxonomy" id="1521640"/>
    <lineage>
        <taxon>Bacteria</taxon>
        <taxon>Bacillati</taxon>
        <taxon>Cyanobacteriota</taxon>
        <taxon>Cyanophyceae</taxon>
        <taxon>Oscillatoriophycideae</taxon>
        <taxon>Chroococcales</taxon>
        <taxon>Gomphosphaeriaceae</taxon>
        <taxon>Gomphosphaeria</taxon>
    </lineage>
</organism>
<evidence type="ECO:0000256" key="5">
    <source>
        <dbReference type="ARBA" id="ARBA00023186"/>
    </source>
</evidence>
<dbReference type="InterPro" id="IPR015943">
    <property type="entry name" value="WD40/YVTN_repeat-like_dom_sf"/>
</dbReference>
<dbReference type="PRINTS" id="PR00301">
    <property type="entry name" value="HEATSHOCK70"/>
</dbReference>
<dbReference type="PRINTS" id="PR00320">
    <property type="entry name" value="GPROTEINBRPT"/>
</dbReference>
<dbReference type="InterPro" id="IPR019775">
    <property type="entry name" value="WD40_repeat_CS"/>
</dbReference>
<dbReference type="EMBL" id="JADQBC010000018">
    <property type="protein sequence ID" value="MBR8827065.1"/>
    <property type="molecule type" value="Genomic_DNA"/>
</dbReference>
<comment type="caution">
    <text evidence="7">The sequence shown here is derived from an EMBL/GenBank/DDBJ whole genome shotgun (WGS) entry which is preliminary data.</text>
</comment>
<sequence length="851" mass="93999">MTKVAIDFGTTNTVISIFNPETQTPQTVNIPQIAREITGINIIPSLVFVENPESIVVGEKVRQQFLRETQSARLFQAFKKDLIAEYRSPPRQIDGLTYTPELVCELFLLKLWNNLLTQNIQPDQVILTLPTAGFNSYLSWFEQFINRLNIPVVKIIDEATAAALGYSVNNPESLVLAIDFGGGTLDLSLVHTPKESPEKVLQGKTIATASAYIGGVDIDNWIAENYLQQMGLSSIYLKQSNWQNLLQVAEALKIQLSQTTAASATWIETAENIKEIHLTRTELERILAVNQLLPQVQQAIDEVLQIALTKGISKNQIEQVLLVGGSCMIPAVQQLIISYFGADKVKFEQPLTAVAYGALTLGKVGKRATNLKHSYALRLWQPATQTYSYFRLFNPGTSYPCRRQKPITLQAAYNGQQRLKIDLGELIEITKGEVTYDAQSGRMSSEVEQTSHFRPLEHPHPVYLIPLEPPGEINQDRIQVTFAINEQGTVVATVTDILRRRILVNKGVILETAPSITPTANNLPPDAAVFGSEQEIYSEVVELPYQKEDLVKNSLNFDLLYILRGHSGAIKAIAFSPTGEIMASGSEDQTIKLWNLHTKTYPLTLQLHKKAITCLAFSPDKPLLATGSEDTSVILWHWKTGEALKTFTDHHEQIFSLTFSCDGQTLASGGWDNYINLRQVYQQSLPTRLPANSGGLAQIAFSLDGQTLVSCGDKTVNVWNYKTPRLLHTKIIHLDLVTNIAISPDGQTLATSGGMQDQTIKLWHLSSGELLNTFSLKSLTSTLTFSPGGDLLVSANGKNINFWEVETGKLHHTILAQGANIICLAFSPDGEKLVSGSADGIIKVWGIRSTT</sequence>
<keyword evidence="2" id="KW-0677">Repeat</keyword>
<dbReference type="AlphaFoldDB" id="A0A941JUM0"/>
<dbReference type="Proteomes" id="UP000767446">
    <property type="component" value="Unassembled WGS sequence"/>
</dbReference>
<dbReference type="Gene3D" id="3.90.640.10">
    <property type="entry name" value="Actin, Chain A, domain 4"/>
    <property type="match status" value="1"/>
</dbReference>
<feature type="repeat" description="WD" evidence="6">
    <location>
        <begin position="647"/>
        <end position="677"/>
    </location>
</feature>
<dbReference type="InterPro" id="IPR020472">
    <property type="entry name" value="WD40_PAC1"/>
</dbReference>
<dbReference type="InterPro" id="IPR043129">
    <property type="entry name" value="ATPase_NBD"/>
</dbReference>
<feature type="repeat" description="WD" evidence="6">
    <location>
        <begin position="563"/>
        <end position="604"/>
    </location>
</feature>
<evidence type="ECO:0000256" key="6">
    <source>
        <dbReference type="PROSITE-ProRule" id="PRU00221"/>
    </source>
</evidence>